<sequence>MPNTTNHRNQSGIYSSCGHPGAPSAEEIFAAVGNIKRGNQPPPPHLLAWNNSCTYCSSTGHWRSNCPVLQRDTFLLPPSSGRSDFAFARPAPAAQNSPTVWAITNTPSSR</sequence>
<comment type="caution">
    <text evidence="2">The sequence shown here is derived from an EMBL/GenBank/DDBJ whole genome shotgun (WGS) entry which is preliminary data.</text>
</comment>
<evidence type="ECO:0000313" key="3">
    <source>
        <dbReference type="Proteomes" id="UP000037035"/>
    </source>
</evidence>
<evidence type="ECO:0000256" key="1">
    <source>
        <dbReference type="ARBA" id="ARBA00022664"/>
    </source>
</evidence>
<dbReference type="GO" id="GO:0006397">
    <property type="term" value="P:mRNA processing"/>
    <property type="evidence" value="ECO:0007669"/>
    <property type="project" value="UniProtKB-KW"/>
</dbReference>
<dbReference type="EMBL" id="LAVV01010632">
    <property type="protein sequence ID" value="KNZ48765.1"/>
    <property type="molecule type" value="Genomic_DNA"/>
</dbReference>
<evidence type="ECO:0008006" key="4">
    <source>
        <dbReference type="Google" id="ProtNLM"/>
    </source>
</evidence>
<evidence type="ECO:0000313" key="2">
    <source>
        <dbReference type="EMBL" id="KNZ48765.1"/>
    </source>
</evidence>
<accession>A0A0L6ULR4</accession>
<dbReference type="AlphaFoldDB" id="A0A0L6ULR4"/>
<keyword evidence="3" id="KW-1185">Reference proteome</keyword>
<organism evidence="2 3">
    <name type="scientific">Puccinia sorghi</name>
    <dbReference type="NCBI Taxonomy" id="27349"/>
    <lineage>
        <taxon>Eukaryota</taxon>
        <taxon>Fungi</taxon>
        <taxon>Dikarya</taxon>
        <taxon>Basidiomycota</taxon>
        <taxon>Pucciniomycotina</taxon>
        <taxon>Pucciniomycetes</taxon>
        <taxon>Pucciniales</taxon>
        <taxon>Pucciniaceae</taxon>
        <taxon>Puccinia</taxon>
    </lineage>
</organism>
<protein>
    <recommendedName>
        <fullName evidence="4">CCHC-type domain-containing protein</fullName>
    </recommendedName>
</protein>
<gene>
    <name evidence="2" type="ORF">VP01_5420g1</name>
</gene>
<name>A0A0L6ULR4_9BASI</name>
<dbReference type="GO" id="GO:0008270">
    <property type="term" value="F:zinc ion binding"/>
    <property type="evidence" value="ECO:0007669"/>
    <property type="project" value="InterPro"/>
</dbReference>
<dbReference type="Proteomes" id="UP000037035">
    <property type="component" value="Unassembled WGS sequence"/>
</dbReference>
<dbReference type="Gene3D" id="4.10.60.10">
    <property type="entry name" value="Zinc finger, CCHC-type"/>
    <property type="match status" value="1"/>
</dbReference>
<dbReference type="OrthoDB" id="10556381at2759"/>
<dbReference type="GO" id="GO:0003676">
    <property type="term" value="F:nucleic acid binding"/>
    <property type="evidence" value="ECO:0007669"/>
    <property type="project" value="InterPro"/>
</dbReference>
<dbReference type="VEuPathDB" id="FungiDB:VP01_5420g1"/>
<dbReference type="InterPro" id="IPR036875">
    <property type="entry name" value="Znf_CCHC_sf"/>
</dbReference>
<reference evidence="2 3" key="1">
    <citation type="submission" date="2015-08" db="EMBL/GenBank/DDBJ databases">
        <title>Next Generation Sequencing and Analysis of the Genome of Puccinia sorghi L Schw, the Causal Agent of Maize Common Rust.</title>
        <authorList>
            <person name="Rochi L."/>
            <person name="Burguener G."/>
            <person name="Darino M."/>
            <person name="Turjanski A."/>
            <person name="Kreff E."/>
            <person name="Dieguez M.J."/>
            <person name="Sacco F."/>
        </authorList>
    </citation>
    <scope>NUCLEOTIDE SEQUENCE [LARGE SCALE GENOMIC DNA]</scope>
    <source>
        <strain evidence="2 3">RO10H11247</strain>
    </source>
</reference>
<keyword evidence="1" id="KW-0507">mRNA processing</keyword>
<proteinExistence type="predicted"/>
<dbReference type="SUPFAM" id="SSF57756">
    <property type="entry name" value="Retrovirus zinc finger-like domains"/>
    <property type="match status" value="1"/>
</dbReference>